<sequence length="75" mass="7676">MITTKSIVRFAALPILSAGAIGAAALGLAGTASAQGPTGPGHVYSPDTYATPAPDVMPGWHNHHGAWRITDLQNQ</sequence>
<gene>
    <name evidence="2" type="ORF">RMCB_5501</name>
</gene>
<dbReference type="EMBL" id="BCSX01000047">
    <property type="protein sequence ID" value="GAS91405.1"/>
    <property type="molecule type" value="Genomic_DNA"/>
</dbReference>
<evidence type="ECO:0000313" key="3">
    <source>
        <dbReference type="Proteomes" id="UP000069620"/>
    </source>
</evidence>
<reference evidence="3" key="1">
    <citation type="journal article" date="2016" name="Genome Announc.">
        <title>Draft Genome Sequences of Five Rapidly Growing Mycobacterium Species, M. thermoresistibile, M. fortuitum subsp. acetamidolyticum, M. canariasense, M. brisbanense, and M. novocastrense.</title>
        <authorList>
            <person name="Katahira K."/>
            <person name="Ogura Y."/>
            <person name="Gotoh Y."/>
            <person name="Hayashi T."/>
        </authorList>
    </citation>
    <scope>NUCLEOTIDE SEQUENCE [LARGE SCALE GENOMIC DNA]</scope>
    <source>
        <strain evidence="3">JCM15654</strain>
    </source>
</reference>
<feature type="signal peptide" evidence="1">
    <location>
        <begin position="1"/>
        <end position="34"/>
    </location>
</feature>
<accession>A0A100W4D5</accession>
<keyword evidence="3" id="KW-1185">Reference proteome</keyword>
<evidence type="ECO:0000256" key="1">
    <source>
        <dbReference type="SAM" id="SignalP"/>
    </source>
</evidence>
<keyword evidence="1" id="KW-0732">Signal</keyword>
<dbReference type="Proteomes" id="UP000069620">
    <property type="component" value="Unassembled WGS sequence"/>
</dbReference>
<evidence type="ECO:0000313" key="2">
    <source>
        <dbReference type="EMBL" id="GAS91405.1"/>
    </source>
</evidence>
<protein>
    <submittedName>
        <fullName evidence="2">Uncharacterized protein</fullName>
    </submittedName>
</protein>
<comment type="caution">
    <text evidence="2">The sequence shown here is derived from an EMBL/GenBank/DDBJ whole genome shotgun (WGS) entry which is preliminary data.</text>
</comment>
<dbReference type="AlphaFoldDB" id="A0A100W4D5"/>
<name>A0A100W4D5_9MYCO</name>
<dbReference type="RefSeq" id="WP_062831301.1">
    <property type="nucleotide sequence ID" value="NZ_BCSX01000047.1"/>
</dbReference>
<dbReference type="OrthoDB" id="4753742at2"/>
<organism evidence="2 3">
    <name type="scientific">Mycolicibacterium brisbanense</name>
    <dbReference type="NCBI Taxonomy" id="146020"/>
    <lineage>
        <taxon>Bacteria</taxon>
        <taxon>Bacillati</taxon>
        <taxon>Actinomycetota</taxon>
        <taxon>Actinomycetes</taxon>
        <taxon>Mycobacteriales</taxon>
        <taxon>Mycobacteriaceae</taxon>
        <taxon>Mycolicibacterium</taxon>
    </lineage>
</organism>
<feature type="chain" id="PRO_5007089839" evidence="1">
    <location>
        <begin position="35"/>
        <end position="75"/>
    </location>
</feature>
<reference evidence="3" key="2">
    <citation type="submission" date="2016-02" db="EMBL/GenBank/DDBJ databases">
        <title>Draft genome sequence of five rapidly growing Mycobacterium species.</title>
        <authorList>
            <person name="Katahira K."/>
            <person name="Gotou Y."/>
            <person name="Iida K."/>
            <person name="Ogura Y."/>
            <person name="Hayashi T."/>
        </authorList>
    </citation>
    <scope>NUCLEOTIDE SEQUENCE [LARGE SCALE GENOMIC DNA]</scope>
    <source>
        <strain evidence="3">JCM15654</strain>
    </source>
</reference>
<proteinExistence type="predicted"/>